<gene>
    <name evidence="3" type="ORF">BDV34DRAFT_205318</name>
</gene>
<reference evidence="3 4" key="1">
    <citation type="submission" date="2019-04" db="EMBL/GenBank/DDBJ databases">
        <title>Fungal friends and foes A comparative genomics study of 23 Aspergillus species from section Flavi.</title>
        <authorList>
            <consortium name="DOE Joint Genome Institute"/>
            <person name="Kjaerbolling I."/>
            <person name="Vesth T.C."/>
            <person name="Frisvad J.C."/>
            <person name="Nybo J.L."/>
            <person name="Theobald S."/>
            <person name="Kildgaard S."/>
            <person name="Petersen T.I."/>
            <person name="Kuo A."/>
            <person name="Sato A."/>
            <person name="Lyhne E.K."/>
            <person name="Kogle M.E."/>
            <person name="Wiebenga A."/>
            <person name="Kun R.S."/>
            <person name="Lubbers R.J."/>
            <person name="Makela M.R."/>
            <person name="Barry K."/>
            <person name="Chovatia M."/>
            <person name="Clum A."/>
            <person name="Daum C."/>
            <person name="Haridas S."/>
            <person name="He G."/>
            <person name="LaButti K."/>
            <person name="Lipzen A."/>
            <person name="Mondo S."/>
            <person name="Pangilinan J."/>
            <person name="Riley R."/>
            <person name="Salamov A."/>
            <person name="Simmons B.A."/>
            <person name="Magnuson J.K."/>
            <person name="Henrissat B."/>
            <person name="Mortensen U.H."/>
            <person name="Larsen T.O."/>
            <person name="De vries R.P."/>
            <person name="Grigoriev I.V."/>
            <person name="Machida M."/>
            <person name="Baker S.E."/>
            <person name="Andersen M.R."/>
        </authorList>
    </citation>
    <scope>NUCLEOTIDE SEQUENCE [LARGE SCALE GENOMIC DNA]</scope>
    <source>
        <strain evidence="3 4">CBS 117618</strain>
    </source>
</reference>
<dbReference type="VEuPathDB" id="FungiDB:BDV34DRAFT_205318"/>
<feature type="region of interest" description="Disordered" evidence="1">
    <location>
        <begin position="1"/>
        <end position="34"/>
    </location>
</feature>
<evidence type="ECO:0000313" key="3">
    <source>
        <dbReference type="EMBL" id="KAB8200181.1"/>
    </source>
</evidence>
<feature type="transmembrane region" description="Helical" evidence="2">
    <location>
        <begin position="64"/>
        <end position="92"/>
    </location>
</feature>
<evidence type="ECO:0000256" key="1">
    <source>
        <dbReference type="SAM" id="MobiDB-lite"/>
    </source>
</evidence>
<proteinExistence type="predicted"/>
<organism evidence="3 4">
    <name type="scientific">Aspergillus parasiticus</name>
    <dbReference type="NCBI Taxonomy" id="5067"/>
    <lineage>
        <taxon>Eukaryota</taxon>
        <taxon>Fungi</taxon>
        <taxon>Dikarya</taxon>
        <taxon>Ascomycota</taxon>
        <taxon>Pezizomycotina</taxon>
        <taxon>Eurotiomycetes</taxon>
        <taxon>Eurotiomycetidae</taxon>
        <taxon>Eurotiales</taxon>
        <taxon>Aspergillaceae</taxon>
        <taxon>Aspergillus</taxon>
        <taxon>Aspergillus subgen. Circumdati</taxon>
    </lineage>
</organism>
<dbReference type="Proteomes" id="UP000326532">
    <property type="component" value="Unassembled WGS sequence"/>
</dbReference>
<dbReference type="EMBL" id="ML735050">
    <property type="protein sequence ID" value="KAB8200181.1"/>
    <property type="molecule type" value="Genomic_DNA"/>
</dbReference>
<evidence type="ECO:0000256" key="2">
    <source>
        <dbReference type="SAM" id="Phobius"/>
    </source>
</evidence>
<name>A0A5N6D4V3_ASPPA</name>
<accession>A0A5N6D4V3</accession>
<sequence length="100" mass="11501">MTLCRHDSNPMDPDFPPSRQPIIGEQDNAEEPLVRKPNASERIESCATYGFHYRVDTLTPPKKVAFSFLVFFGILLYFIFLFCFPNITVGCLSTKRVQRI</sequence>
<protein>
    <submittedName>
        <fullName evidence="3">Uncharacterized protein</fullName>
    </submittedName>
</protein>
<dbReference type="AlphaFoldDB" id="A0A5N6D4V3"/>
<keyword evidence="2" id="KW-0472">Membrane</keyword>
<evidence type="ECO:0000313" key="4">
    <source>
        <dbReference type="Proteomes" id="UP000326532"/>
    </source>
</evidence>
<keyword evidence="4" id="KW-1185">Reference proteome</keyword>
<keyword evidence="2" id="KW-1133">Transmembrane helix</keyword>
<keyword evidence="2" id="KW-0812">Transmembrane</keyword>